<dbReference type="Proteomes" id="UP000066124">
    <property type="component" value="Chromosome"/>
</dbReference>
<dbReference type="KEGG" id="hgi:ABY42_01655"/>
<name>A0A0K1IQ03_HALGI</name>
<dbReference type="PATRIC" id="fig|35746.4.peg.352"/>
<sequence>MSGEKLHAKCLRCGWHVRAGDWLAADLVSGAHEDETGHETTTVADGELEFSKASEVGGSA</sequence>
<evidence type="ECO:0000313" key="2">
    <source>
        <dbReference type="Proteomes" id="UP000066124"/>
    </source>
</evidence>
<dbReference type="RefSeq" id="WP_050458531.1">
    <property type="nucleotide sequence ID" value="NZ_CP011947.1"/>
</dbReference>
<dbReference type="GeneID" id="25244626"/>
<accession>A0A0K1IQ03</accession>
<gene>
    <name evidence="1" type="ORF">ABY42_01655</name>
</gene>
<organism evidence="1 2">
    <name type="scientific">Haloferax gibbonsii</name>
    <dbReference type="NCBI Taxonomy" id="35746"/>
    <lineage>
        <taxon>Archaea</taxon>
        <taxon>Methanobacteriati</taxon>
        <taxon>Methanobacteriota</taxon>
        <taxon>Stenosarchaea group</taxon>
        <taxon>Halobacteria</taxon>
        <taxon>Halobacteriales</taxon>
        <taxon>Haloferacaceae</taxon>
        <taxon>Haloferax</taxon>
    </lineage>
</organism>
<protein>
    <submittedName>
        <fullName evidence="1">Uncharacterized protein</fullName>
    </submittedName>
</protein>
<dbReference type="EMBL" id="CP011947">
    <property type="protein sequence ID" value="AKU06509.1"/>
    <property type="molecule type" value="Genomic_DNA"/>
</dbReference>
<dbReference type="AlphaFoldDB" id="A0A0K1IQ03"/>
<evidence type="ECO:0000313" key="1">
    <source>
        <dbReference type="EMBL" id="AKU06509.1"/>
    </source>
</evidence>
<reference evidence="2" key="1">
    <citation type="journal article" date="2015" name="J. Biotechnol.">
        <title>Complete genome sequence of Haloferax gibbonsii strain ARA6, a potential producer of polyhydroxyalkanoates and halocins isolated from Araruama, Rio de Janeiro, Brasil.</title>
        <authorList>
            <person name="Pinto L.H."/>
            <person name="D'Alincourt Carvalho-Assef A.P."/>
            <person name="Vieira R.P."/>
            <person name="Clementino M.M."/>
            <person name="Albano R.M."/>
        </authorList>
    </citation>
    <scope>NUCLEOTIDE SEQUENCE [LARGE SCALE GENOMIC DNA]</scope>
    <source>
        <strain evidence="2">ARA6</strain>
    </source>
</reference>
<proteinExistence type="predicted"/>